<evidence type="ECO:0000313" key="1">
    <source>
        <dbReference type="EMBL" id="SFU99822.1"/>
    </source>
</evidence>
<protein>
    <recommendedName>
        <fullName evidence="3">Anti-sigma-F factor Fin</fullName>
    </recommendedName>
</protein>
<proteinExistence type="predicted"/>
<dbReference type="Pfam" id="PF10955">
    <property type="entry name" value="Fin"/>
    <property type="match status" value="1"/>
</dbReference>
<gene>
    <name evidence="1" type="ORF">SAMN05421543_11830</name>
</gene>
<sequence length="81" mass="9431">MRIEYWCGHCKHLIGQVNRPEWTLEQAEWFCGLHTLSPVEHSEWVAYDKNNGVLSVQTVCDYCQSAIERNPELLVEGKLLQ</sequence>
<dbReference type="InterPro" id="IPR020115">
    <property type="entry name" value="Fin"/>
</dbReference>
<keyword evidence="2" id="KW-1185">Reference proteome</keyword>
<reference evidence="2" key="1">
    <citation type="submission" date="2016-10" db="EMBL/GenBank/DDBJ databases">
        <authorList>
            <person name="Varghese N."/>
        </authorList>
    </citation>
    <scope>NUCLEOTIDE SEQUENCE [LARGE SCALE GENOMIC DNA]</scope>
    <source>
        <strain evidence="2">DSM 17980</strain>
    </source>
</reference>
<dbReference type="RefSeq" id="WP_074954732.1">
    <property type="nucleotide sequence ID" value="NZ_FPBV01000018.1"/>
</dbReference>
<dbReference type="GO" id="GO:0010468">
    <property type="term" value="P:regulation of gene expression"/>
    <property type="evidence" value="ECO:0007669"/>
    <property type="project" value="InterPro"/>
</dbReference>
<accession>A0A1I7KQT9</accession>
<dbReference type="STRING" id="392015.SAMN05421543_11830"/>
<dbReference type="AlphaFoldDB" id="A0A1I7KQT9"/>
<organism evidence="1 2">
    <name type="scientific">Alicyclobacillus macrosporangiidus</name>
    <dbReference type="NCBI Taxonomy" id="392015"/>
    <lineage>
        <taxon>Bacteria</taxon>
        <taxon>Bacillati</taxon>
        <taxon>Bacillota</taxon>
        <taxon>Bacilli</taxon>
        <taxon>Bacillales</taxon>
        <taxon>Alicyclobacillaceae</taxon>
        <taxon>Alicyclobacillus</taxon>
    </lineage>
</organism>
<name>A0A1I7KQT9_9BACL</name>
<dbReference type="eggNOG" id="ENOG5032X4E">
    <property type="taxonomic scope" value="Bacteria"/>
</dbReference>
<evidence type="ECO:0008006" key="3">
    <source>
        <dbReference type="Google" id="ProtNLM"/>
    </source>
</evidence>
<dbReference type="Proteomes" id="UP000183508">
    <property type="component" value="Unassembled WGS sequence"/>
</dbReference>
<evidence type="ECO:0000313" key="2">
    <source>
        <dbReference type="Proteomes" id="UP000183508"/>
    </source>
</evidence>
<dbReference type="EMBL" id="FPBV01000018">
    <property type="protein sequence ID" value="SFU99822.1"/>
    <property type="molecule type" value="Genomic_DNA"/>
</dbReference>